<dbReference type="InterPro" id="IPR046450">
    <property type="entry name" value="PA_dom_sf"/>
</dbReference>
<evidence type="ECO:0000256" key="12">
    <source>
        <dbReference type="SAM" id="Phobius"/>
    </source>
</evidence>
<keyword evidence="9" id="KW-0325">Glycoprotein</keyword>
<evidence type="ECO:0000256" key="13">
    <source>
        <dbReference type="SAM" id="SignalP"/>
    </source>
</evidence>
<evidence type="ECO:0000256" key="7">
    <source>
        <dbReference type="ARBA" id="ARBA00022989"/>
    </source>
</evidence>
<dbReference type="FunFam" id="3.30.40.10:FF:000009">
    <property type="entry name" value="E3 ubiquitin-protein ligase RNF130"/>
    <property type="match status" value="1"/>
</dbReference>
<gene>
    <name evidence="15" type="ORF">ACEWY4_027298</name>
</gene>
<dbReference type="Gene3D" id="3.30.40.10">
    <property type="entry name" value="Zinc/RING finger domain, C3HC4 (zinc finger)"/>
    <property type="match status" value="1"/>
</dbReference>
<proteinExistence type="predicted"/>
<name>A0ABD1ISG3_9TELE</name>
<dbReference type="Pfam" id="PF02225">
    <property type="entry name" value="PA"/>
    <property type="match status" value="1"/>
</dbReference>
<dbReference type="PROSITE" id="PS50089">
    <property type="entry name" value="ZF_RING_2"/>
    <property type="match status" value="1"/>
</dbReference>
<protein>
    <recommendedName>
        <fullName evidence="14">RING-type domain-containing protein</fullName>
    </recommendedName>
</protein>
<dbReference type="FunFam" id="3.50.30.30:FF:000003">
    <property type="entry name" value="E3 ubiquitin-protein ligase RNF128"/>
    <property type="match status" value="1"/>
</dbReference>
<evidence type="ECO:0000313" key="16">
    <source>
        <dbReference type="Proteomes" id="UP001591681"/>
    </source>
</evidence>
<dbReference type="CDD" id="cd02122">
    <property type="entry name" value="PA_GRAIL_like"/>
    <property type="match status" value="1"/>
</dbReference>
<evidence type="ECO:0000313" key="15">
    <source>
        <dbReference type="EMBL" id="KAL2077794.1"/>
    </source>
</evidence>
<keyword evidence="8 12" id="KW-0472">Membrane</keyword>
<evidence type="ECO:0000256" key="1">
    <source>
        <dbReference type="ARBA" id="ARBA00004370"/>
    </source>
</evidence>
<evidence type="ECO:0000256" key="3">
    <source>
        <dbReference type="ARBA" id="ARBA00022723"/>
    </source>
</evidence>
<reference evidence="15 16" key="1">
    <citation type="submission" date="2024-09" db="EMBL/GenBank/DDBJ databases">
        <title>A chromosome-level genome assembly of Gray's grenadier anchovy, Coilia grayii.</title>
        <authorList>
            <person name="Fu Z."/>
        </authorList>
    </citation>
    <scope>NUCLEOTIDE SEQUENCE [LARGE SCALE GENOMIC DNA]</scope>
    <source>
        <strain evidence="15">G4</strain>
        <tissue evidence="15">Muscle</tissue>
    </source>
</reference>
<dbReference type="Proteomes" id="UP001591681">
    <property type="component" value="Unassembled WGS sequence"/>
</dbReference>
<feature type="domain" description="RING-type" evidence="14">
    <location>
        <begin position="246"/>
        <end position="287"/>
    </location>
</feature>
<organism evidence="15 16">
    <name type="scientific">Coilia grayii</name>
    <name type="common">Gray's grenadier anchovy</name>
    <dbReference type="NCBI Taxonomy" id="363190"/>
    <lineage>
        <taxon>Eukaryota</taxon>
        <taxon>Metazoa</taxon>
        <taxon>Chordata</taxon>
        <taxon>Craniata</taxon>
        <taxon>Vertebrata</taxon>
        <taxon>Euteleostomi</taxon>
        <taxon>Actinopterygii</taxon>
        <taxon>Neopterygii</taxon>
        <taxon>Teleostei</taxon>
        <taxon>Clupei</taxon>
        <taxon>Clupeiformes</taxon>
        <taxon>Clupeoidei</taxon>
        <taxon>Engraulidae</taxon>
        <taxon>Coilinae</taxon>
        <taxon>Coilia</taxon>
    </lineage>
</organism>
<evidence type="ECO:0000256" key="11">
    <source>
        <dbReference type="SAM" id="MobiDB-lite"/>
    </source>
</evidence>
<evidence type="ECO:0000256" key="2">
    <source>
        <dbReference type="ARBA" id="ARBA00022692"/>
    </source>
</evidence>
<keyword evidence="16" id="KW-1185">Reference proteome</keyword>
<accession>A0ABD1ISG3</accession>
<dbReference type="GO" id="GO:0016020">
    <property type="term" value="C:membrane"/>
    <property type="evidence" value="ECO:0007669"/>
    <property type="project" value="UniProtKB-SubCell"/>
</dbReference>
<keyword evidence="6" id="KW-0862">Zinc</keyword>
<dbReference type="GO" id="GO:0008270">
    <property type="term" value="F:zinc ion binding"/>
    <property type="evidence" value="ECO:0007669"/>
    <property type="project" value="UniProtKB-KW"/>
</dbReference>
<feature type="transmembrane region" description="Helical" evidence="12">
    <location>
        <begin position="175"/>
        <end position="200"/>
    </location>
</feature>
<comment type="caution">
    <text evidence="15">The sequence shown here is derived from an EMBL/GenBank/DDBJ whole genome shotgun (WGS) entry which is preliminary data.</text>
</comment>
<dbReference type="PANTHER" id="PTHR45931">
    <property type="entry name" value="SI:CH211-59O9.10"/>
    <property type="match status" value="1"/>
</dbReference>
<dbReference type="Gene3D" id="3.50.30.30">
    <property type="match status" value="1"/>
</dbReference>
<feature type="region of interest" description="Disordered" evidence="11">
    <location>
        <begin position="324"/>
        <end position="383"/>
    </location>
</feature>
<evidence type="ECO:0000256" key="8">
    <source>
        <dbReference type="ARBA" id="ARBA00023136"/>
    </source>
</evidence>
<dbReference type="SMART" id="SM00184">
    <property type="entry name" value="RING"/>
    <property type="match status" value="1"/>
</dbReference>
<dbReference type="SUPFAM" id="SSF52025">
    <property type="entry name" value="PA domain"/>
    <property type="match status" value="1"/>
</dbReference>
<evidence type="ECO:0000256" key="4">
    <source>
        <dbReference type="ARBA" id="ARBA00022729"/>
    </source>
</evidence>
<dbReference type="InterPro" id="IPR001841">
    <property type="entry name" value="Znf_RING"/>
</dbReference>
<sequence length="383" mass="42638">MSWNGRRRFFAWVCLMAWVAECSSISLLYWSAYVSVTSGNTTFGPCECGLYGQDSPLLGENGLLVLPNEDPLACNHTTFNVTQTPWIAIIKRGNCTYREKVNAAKIQNASAVVIYNLDGTGNETSTMSHPGTGDIVTVMIGNEFGKDIVTQMRTGEDVFMTIELGKAHGSLASPIWIYVMSFTFFAITAVTLAYFTFTTIKKIHQYLMLRREERHLKSVAQRAIKNLQLRTLKKGDEEVRSDNHTCAVCIEGYKHGEVVMILTCGHFFHKACIEPWLLEHRTCPMCKCNILGVKTVDEEINSGASQSPLDVRFYPASHPGTFFDTLDEVSLTDPDENVPPPPTPQEAWQAPSEAGPKPEPQQVKDPFHDNAAFEGDSNNIDLK</sequence>
<dbReference type="Pfam" id="PF13639">
    <property type="entry name" value="zf-RING_2"/>
    <property type="match status" value="1"/>
</dbReference>
<keyword evidence="5 10" id="KW-0863">Zinc-finger</keyword>
<dbReference type="InterPro" id="IPR013083">
    <property type="entry name" value="Znf_RING/FYVE/PHD"/>
</dbReference>
<evidence type="ECO:0000256" key="10">
    <source>
        <dbReference type="PROSITE-ProRule" id="PRU00175"/>
    </source>
</evidence>
<evidence type="ECO:0000256" key="6">
    <source>
        <dbReference type="ARBA" id="ARBA00022833"/>
    </source>
</evidence>
<evidence type="ECO:0000259" key="14">
    <source>
        <dbReference type="PROSITE" id="PS50089"/>
    </source>
</evidence>
<dbReference type="PANTHER" id="PTHR45931:SF21">
    <property type="entry name" value="RING FINGER PROTEIN 130"/>
    <property type="match status" value="1"/>
</dbReference>
<keyword evidence="2 12" id="KW-0812">Transmembrane</keyword>
<dbReference type="InterPro" id="IPR003137">
    <property type="entry name" value="PA_domain"/>
</dbReference>
<dbReference type="SUPFAM" id="SSF57850">
    <property type="entry name" value="RING/U-box"/>
    <property type="match status" value="1"/>
</dbReference>
<dbReference type="EMBL" id="JBHFQA010000024">
    <property type="protein sequence ID" value="KAL2077794.1"/>
    <property type="molecule type" value="Genomic_DNA"/>
</dbReference>
<feature type="signal peptide" evidence="13">
    <location>
        <begin position="1"/>
        <end position="24"/>
    </location>
</feature>
<comment type="subcellular location">
    <subcellularLocation>
        <location evidence="1">Membrane</location>
    </subcellularLocation>
</comment>
<keyword evidence="7 12" id="KW-1133">Transmembrane helix</keyword>
<dbReference type="AlphaFoldDB" id="A0ABD1ISG3"/>
<dbReference type="InterPro" id="IPR051834">
    <property type="entry name" value="RING_finger_E3_ligase"/>
</dbReference>
<keyword evidence="3" id="KW-0479">Metal-binding</keyword>
<evidence type="ECO:0000256" key="9">
    <source>
        <dbReference type="ARBA" id="ARBA00023180"/>
    </source>
</evidence>
<feature type="chain" id="PRO_5044811324" description="RING-type domain-containing protein" evidence="13">
    <location>
        <begin position="25"/>
        <end position="383"/>
    </location>
</feature>
<evidence type="ECO:0000256" key="5">
    <source>
        <dbReference type="ARBA" id="ARBA00022771"/>
    </source>
</evidence>
<keyword evidence="4 13" id="KW-0732">Signal</keyword>